<reference evidence="1" key="1">
    <citation type="submission" date="2021-05" db="EMBL/GenBank/DDBJ databases">
        <authorList>
            <person name="Scholz U."/>
            <person name="Mascher M."/>
            <person name="Fiebig A."/>
        </authorList>
    </citation>
    <scope>NUCLEOTIDE SEQUENCE [LARGE SCALE GENOMIC DNA]</scope>
</reference>
<reference evidence="1" key="2">
    <citation type="submission" date="2025-09" db="UniProtKB">
        <authorList>
            <consortium name="EnsemblPlants"/>
        </authorList>
    </citation>
    <scope>IDENTIFICATION</scope>
</reference>
<evidence type="ECO:0000313" key="1">
    <source>
        <dbReference type="EnsemblPlants" id="AVESA.00010b.r2.4DG0759780.1.CDS"/>
    </source>
</evidence>
<accession>A0ACD5XAK0</accession>
<dbReference type="EnsemblPlants" id="AVESA.00010b.r2.4DG0759780.1">
    <property type="protein sequence ID" value="AVESA.00010b.r2.4DG0759780.1.CDS"/>
    <property type="gene ID" value="AVESA.00010b.r2.4DG0759780"/>
</dbReference>
<keyword evidence="2" id="KW-1185">Reference proteome</keyword>
<protein>
    <submittedName>
        <fullName evidence="1">Uncharacterized protein</fullName>
    </submittedName>
</protein>
<name>A0ACD5XAK0_AVESA</name>
<proteinExistence type="predicted"/>
<evidence type="ECO:0000313" key="2">
    <source>
        <dbReference type="Proteomes" id="UP001732700"/>
    </source>
</evidence>
<sequence length="208" mass="23054">MGLCASMLQRRAQKRYPEPRRRTPRPLFVVRGDHRPTNPEALVFRVRDSGRTQPAGKVESRRLAEIERCWQQGPGALDRMLCTQMPRLPCVGGATAVGVEPGGPASMSKTRTDRVAPPAPATPISAAMTPMRPGRCGTPAAPMTPGRPVWQRRILMGMRCELPRFSGLILYDEQGRRLQMGTPGRRNHRQGKKKTARTSASPTLRDLL</sequence>
<dbReference type="Proteomes" id="UP001732700">
    <property type="component" value="Chromosome 4D"/>
</dbReference>
<organism evidence="1 2">
    <name type="scientific">Avena sativa</name>
    <name type="common">Oat</name>
    <dbReference type="NCBI Taxonomy" id="4498"/>
    <lineage>
        <taxon>Eukaryota</taxon>
        <taxon>Viridiplantae</taxon>
        <taxon>Streptophyta</taxon>
        <taxon>Embryophyta</taxon>
        <taxon>Tracheophyta</taxon>
        <taxon>Spermatophyta</taxon>
        <taxon>Magnoliopsida</taxon>
        <taxon>Liliopsida</taxon>
        <taxon>Poales</taxon>
        <taxon>Poaceae</taxon>
        <taxon>BOP clade</taxon>
        <taxon>Pooideae</taxon>
        <taxon>Poodae</taxon>
        <taxon>Poeae</taxon>
        <taxon>Poeae Chloroplast Group 1 (Aveneae type)</taxon>
        <taxon>Aveninae</taxon>
        <taxon>Avena</taxon>
    </lineage>
</organism>